<dbReference type="SUPFAM" id="SSF55874">
    <property type="entry name" value="ATPase domain of HSP90 chaperone/DNA topoisomerase II/histidine kinase"/>
    <property type="match status" value="1"/>
</dbReference>
<dbReference type="PANTHER" id="PTHR45528:SF1">
    <property type="entry name" value="SENSOR HISTIDINE KINASE CPXA"/>
    <property type="match status" value="1"/>
</dbReference>
<comment type="caution">
    <text evidence="16">The sequence shown here is derived from an EMBL/GenBank/DDBJ whole genome shotgun (WGS) entry which is preliminary data.</text>
</comment>
<dbReference type="PROSITE" id="PS50109">
    <property type="entry name" value="HIS_KIN"/>
    <property type="match status" value="1"/>
</dbReference>
<keyword evidence="10" id="KW-0067">ATP-binding</keyword>
<dbReference type="InterPro" id="IPR004358">
    <property type="entry name" value="Sig_transdc_His_kin-like_C"/>
</dbReference>
<dbReference type="GO" id="GO:0005524">
    <property type="term" value="F:ATP binding"/>
    <property type="evidence" value="ECO:0007669"/>
    <property type="project" value="UniProtKB-KW"/>
</dbReference>
<dbReference type="Gene3D" id="1.10.287.130">
    <property type="match status" value="1"/>
</dbReference>
<evidence type="ECO:0000256" key="2">
    <source>
        <dbReference type="ARBA" id="ARBA00004651"/>
    </source>
</evidence>
<dbReference type="GeneID" id="69568260"/>
<keyword evidence="7 14" id="KW-0812">Transmembrane</keyword>
<keyword evidence="4" id="KW-1003">Cell membrane</keyword>
<feature type="transmembrane region" description="Helical" evidence="14">
    <location>
        <begin position="6"/>
        <end position="25"/>
    </location>
</feature>
<evidence type="ECO:0000256" key="1">
    <source>
        <dbReference type="ARBA" id="ARBA00000085"/>
    </source>
</evidence>
<dbReference type="FunFam" id="3.30.565.10:FF:000006">
    <property type="entry name" value="Sensor histidine kinase WalK"/>
    <property type="match status" value="1"/>
</dbReference>
<dbReference type="InterPro" id="IPR036890">
    <property type="entry name" value="HATPase_C_sf"/>
</dbReference>
<organism evidence="16 17">
    <name type="scientific">Enterococcus avium</name>
    <name type="common">Streptococcus avium</name>
    <dbReference type="NCBI Taxonomy" id="33945"/>
    <lineage>
        <taxon>Bacteria</taxon>
        <taxon>Bacillati</taxon>
        <taxon>Bacillota</taxon>
        <taxon>Bacilli</taxon>
        <taxon>Lactobacillales</taxon>
        <taxon>Enterococcaceae</taxon>
        <taxon>Enterococcus</taxon>
    </lineage>
</organism>
<evidence type="ECO:0000256" key="5">
    <source>
        <dbReference type="ARBA" id="ARBA00022553"/>
    </source>
</evidence>
<dbReference type="AlphaFoldDB" id="A0A2N8PW32"/>
<dbReference type="InterPro" id="IPR050398">
    <property type="entry name" value="HssS/ArlS-like"/>
</dbReference>
<protein>
    <recommendedName>
        <fullName evidence="3">histidine kinase</fullName>
        <ecNumber evidence="3">2.7.13.3</ecNumber>
    </recommendedName>
</protein>
<evidence type="ECO:0000259" key="15">
    <source>
        <dbReference type="PROSITE" id="PS50109"/>
    </source>
</evidence>
<keyword evidence="6" id="KW-0808">Transferase</keyword>
<dbReference type="PRINTS" id="PR00344">
    <property type="entry name" value="BCTRLSENSOR"/>
</dbReference>
<keyword evidence="13 14" id="KW-0472">Membrane</keyword>
<dbReference type="PANTHER" id="PTHR45528">
    <property type="entry name" value="SENSOR HISTIDINE KINASE CPXA"/>
    <property type="match status" value="1"/>
</dbReference>
<dbReference type="GO" id="GO:0005886">
    <property type="term" value="C:plasma membrane"/>
    <property type="evidence" value="ECO:0007669"/>
    <property type="project" value="UniProtKB-SubCell"/>
</dbReference>
<dbReference type="InterPro" id="IPR003661">
    <property type="entry name" value="HisK_dim/P_dom"/>
</dbReference>
<dbReference type="InterPro" id="IPR003594">
    <property type="entry name" value="HATPase_dom"/>
</dbReference>
<evidence type="ECO:0000256" key="3">
    <source>
        <dbReference type="ARBA" id="ARBA00012438"/>
    </source>
</evidence>
<dbReference type="Pfam" id="PF00512">
    <property type="entry name" value="HisKA"/>
    <property type="match status" value="1"/>
</dbReference>
<dbReference type="InterPro" id="IPR005467">
    <property type="entry name" value="His_kinase_dom"/>
</dbReference>
<evidence type="ECO:0000256" key="12">
    <source>
        <dbReference type="ARBA" id="ARBA00023012"/>
    </source>
</evidence>
<dbReference type="EC" id="2.7.13.3" evidence="3"/>
<comment type="subcellular location">
    <subcellularLocation>
        <location evidence="2">Cell membrane</location>
        <topology evidence="2">Multi-pass membrane protein</topology>
    </subcellularLocation>
</comment>
<keyword evidence="12" id="KW-0902">Two-component regulatory system</keyword>
<keyword evidence="5" id="KW-0597">Phosphoprotein</keyword>
<dbReference type="Gene3D" id="3.30.565.10">
    <property type="entry name" value="Histidine kinase-like ATPase, C-terminal domain"/>
    <property type="match status" value="1"/>
</dbReference>
<proteinExistence type="predicted"/>
<evidence type="ECO:0000256" key="7">
    <source>
        <dbReference type="ARBA" id="ARBA00022692"/>
    </source>
</evidence>
<evidence type="ECO:0000256" key="8">
    <source>
        <dbReference type="ARBA" id="ARBA00022741"/>
    </source>
</evidence>
<evidence type="ECO:0000256" key="14">
    <source>
        <dbReference type="SAM" id="Phobius"/>
    </source>
</evidence>
<dbReference type="RefSeq" id="WP_082158531.1">
    <property type="nucleotide sequence ID" value="NZ_CABGUH010000005.1"/>
</dbReference>
<dbReference type="Proteomes" id="UP000316316">
    <property type="component" value="Unassembled WGS sequence"/>
</dbReference>
<dbReference type="SMART" id="SM00387">
    <property type="entry name" value="HATPase_c"/>
    <property type="match status" value="1"/>
</dbReference>
<evidence type="ECO:0000256" key="6">
    <source>
        <dbReference type="ARBA" id="ARBA00022679"/>
    </source>
</evidence>
<name>A0A2N8PW32_ENTAV</name>
<keyword evidence="8" id="KW-0547">Nucleotide-binding</keyword>
<reference evidence="16 17" key="1">
    <citation type="submission" date="2017-10" db="EMBL/GenBank/DDBJ databases">
        <title>FDA dAtabase for Regulatory Grade micrObial Sequences (FDA-ARGOS): Supporting development and validation of Infectious Disease Dx tests.</title>
        <authorList>
            <person name="Campos J."/>
            <person name="Goldberg B."/>
            <person name="Tallon L.J."/>
            <person name="Sadzewicz L."/>
            <person name="Sengamalay N."/>
            <person name="Ott S."/>
            <person name="Godinez A."/>
            <person name="Nagaraj S."/>
            <person name="Vyas G."/>
            <person name="Aluvathingal J."/>
            <person name="Nadendla S."/>
            <person name="Geyer C."/>
            <person name="Nandy P."/>
            <person name="Hobson J."/>
            <person name="Sichtig H."/>
        </authorList>
    </citation>
    <scope>NUCLEOTIDE SEQUENCE [LARGE SCALE GENOMIC DNA]</scope>
    <source>
        <strain evidence="16 17">FDAARGOS_185</strain>
    </source>
</reference>
<gene>
    <name evidence="16" type="ORF">AUF17_06880</name>
</gene>
<evidence type="ECO:0000256" key="9">
    <source>
        <dbReference type="ARBA" id="ARBA00022777"/>
    </source>
</evidence>
<dbReference type="GO" id="GO:0000155">
    <property type="term" value="F:phosphorelay sensor kinase activity"/>
    <property type="evidence" value="ECO:0007669"/>
    <property type="project" value="InterPro"/>
</dbReference>
<dbReference type="InterPro" id="IPR036097">
    <property type="entry name" value="HisK_dim/P_sf"/>
</dbReference>
<accession>A0A2N8PW32</accession>
<evidence type="ECO:0000313" key="16">
    <source>
        <dbReference type="EMBL" id="TRZ33819.1"/>
    </source>
</evidence>
<dbReference type="EMBL" id="PDXQ01000001">
    <property type="protein sequence ID" value="TRZ33819.1"/>
    <property type="molecule type" value="Genomic_DNA"/>
</dbReference>
<keyword evidence="9 16" id="KW-0418">Kinase</keyword>
<feature type="domain" description="Histidine kinase" evidence="15">
    <location>
        <begin position="92"/>
        <end position="301"/>
    </location>
</feature>
<evidence type="ECO:0000256" key="13">
    <source>
        <dbReference type="ARBA" id="ARBA00023136"/>
    </source>
</evidence>
<dbReference type="SMART" id="SM00388">
    <property type="entry name" value="HisKA"/>
    <property type="match status" value="1"/>
</dbReference>
<dbReference type="Pfam" id="PF02518">
    <property type="entry name" value="HATPase_c"/>
    <property type="match status" value="1"/>
</dbReference>
<evidence type="ECO:0000256" key="10">
    <source>
        <dbReference type="ARBA" id="ARBA00022840"/>
    </source>
</evidence>
<comment type="catalytic activity">
    <reaction evidence="1">
        <text>ATP + protein L-histidine = ADP + protein N-phospho-L-histidine.</text>
        <dbReference type="EC" id="2.7.13.3"/>
    </reaction>
</comment>
<dbReference type="CDD" id="cd00082">
    <property type="entry name" value="HisKA"/>
    <property type="match status" value="1"/>
</dbReference>
<evidence type="ECO:0000313" key="17">
    <source>
        <dbReference type="Proteomes" id="UP000316316"/>
    </source>
</evidence>
<evidence type="ECO:0000256" key="4">
    <source>
        <dbReference type="ARBA" id="ARBA00022475"/>
    </source>
</evidence>
<evidence type="ECO:0000256" key="11">
    <source>
        <dbReference type="ARBA" id="ARBA00022989"/>
    </source>
</evidence>
<keyword evidence="11 14" id="KW-1133">Transmembrane helix</keyword>
<dbReference type="SUPFAM" id="SSF47384">
    <property type="entry name" value="Homodimeric domain of signal transducing histidine kinase"/>
    <property type="match status" value="1"/>
</dbReference>
<sequence length="301" mass="33783">MDWGIMVVVFLFGVVCCGTICLIYFRRKQKRVIDSLQEMVAAAANGNLKLTNYEESQLSSLENDLYNYLSSTLVTAESLTEQKQVIQTLISDISHQCVTPIANILLYAQLLAEKDPQESPEIKLISQQSEKLDFLIKALVKMSRLETGTIAPVVKKQPVAPFLVSVKKQFQTKLLEKGITLTIEESEEYALYDRKWTSEALSNILDNAIKYSPAGSNIQMTVESTFMFTKIRVQDEGNGISENEQNKIFQRFYRSEDVADQPGIGVGLYLARQIIEAQSGYIKLTSEMGQGSSFSIYLPAE</sequence>